<evidence type="ECO:0000313" key="1">
    <source>
        <dbReference type="EMBL" id="KAF9619439.1"/>
    </source>
</evidence>
<accession>A0A835ILK4</accession>
<comment type="caution">
    <text evidence="1">The sequence shown here is derived from an EMBL/GenBank/DDBJ whole genome shotgun (WGS) entry which is preliminary data.</text>
</comment>
<reference evidence="1 2" key="1">
    <citation type="submission" date="2020-10" db="EMBL/GenBank/DDBJ databases">
        <title>The Coptis chinensis genome and diversification of protoberbering-type alkaloids.</title>
        <authorList>
            <person name="Wang B."/>
            <person name="Shu S."/>
            <person name="Song C."/>
            <person name="Liu Y."/>
        </authorList>
    </citation>
    <scope>NUCLEOTIDE SEQUENCE [LARGE SCALE GENOMIC DNA]</scope>
    <source>
        <strain evidence="1">HL-2020</strain>
        <tissue evidence="1">Leaf</tissue>
    </source>
</reference>
<name>A0A835ILK4_9MAGN</name>
<gene>
    <name evidence="1" type="ORF">IFM89_007014</name>
</gene>
<protein>
    <submittedName>
        <fullName evidence="1">Uncharacterized protein</fullName>
    </submittedName>
</protein>
<organism evidence="1 2">
    <name type="scientific">Coptis chinensis</name>
    <dbReference type="NCBI Taxonomy" id="261450"/>
    <lineage>
        <taxon>Eukaryota</taxon>
        <taxon>Viridiplantae</taxon>
        <taxon>Streptophyta</taxon>
        <taxon>Embryophyta</taxon>
        <taxon>Tracheophyta</taxon>
        <taxon>Spermatophyta</taxon>
        <taxon>Magnoliopsida</taxon>
        <taxon>Ranunculales</taxon>
        <taxon>Ranunculaceae</taxon>
        <taxon>Coptidoideae</taxon>
        <taxon>Coptis</taxon>
    </lineage>
</organism>
<evidence type="ECO:0000313" key="2">
    <source>
        <dbReference type="Proteomes" id="UP000631114"/>
    </source>
</evidence>
<keyword evidence="2" id="KW-1185">Reference proteome</keyword>
<sequence length="88" mass="9993">MNFLICLKMKTTSHIEEIYHCYTIEMQQNFDDDVSFENIILAVKRNLGNGFTHLDFDLFVSKGSIGINIVYAGTILLSPEQVSVATKF</sequence>
<dbReference type="EMBL" id="JADFTS010000002">
    <property type="protein sequence ID" value="KAF9619439.1"/>
    <property type="molecule type" value="Genomic_DNA"/>
</dbReference>
<dbReference type="AlphaFoldDB" id="A0A835ILK4"/>
<proteinExistence type="predicted"/>
<dbReference type="Proteomes" id="UP000631114">
    <property type="component" value="Unassembled WGS sequence"/>
</dbReference>